<dbReference type="VEuPathDB" id="FungiDB:MELLADRAFT_64560"/>
<keyword evidence="3" id="KW-1185">Reference proteome</keyword>
<dbReference type="RefSeq" id="XP_007411970.1">
    <property type="nucleotide sequence ID" value="XM_007411908.1"/>
</dbReference>
<accession>F4RRW6</accession>
<dbReference type="KEGG" id="mlr:MELLADRAFT_64560"/>
<evidence type="ECO:0000313" key="2">
    <source>
        <dbReference type="EMBL" id="EGG04879.1"/>
    </source>
</evidence>
<feature type="compositionally biased region" description="Low complexity" evidence="1">
    <location>
        <begin position="42"/>
        <end position="72"/>
    </location>
</feature>
<reference evidence="3" key="1">
    <citation type="journal article" date="2011" name="Proc. Natl. Acad. Sci. U.S.A.">
        <title>Obligate biotrophy features unraveled by the genomic analysis of rust fungi.</title>
        <authorList>
            <person name="Duplessis S."/>
            <person name="Cuomo C.A."/>
            <person name="Lin Y.-C."/>
            <person name="Aerts A."/>
            <person name="Tisserant E."/>
            <person name="Veneault-Fourrey C."/>
            <person name="Joly D.L."/>
            <person name="Hacquard S."/>
            <person name="Amselem J."/>
            <person name="Cantarel B.L."/>
            <person name="Chiu R."/>
            <person name="Coutinho P.M."/>
            <person name="Feau N."/>
            <person name="Field M."/>
            <person name="Frey P."/>
            <person name="Gelhaye E."/>
            <person name="Goldberg J."/>
            <person name="Grabherr M.G."/>
            <person name="Kodira C.D."/>
            <person name="Kohler A."/>
            <person name="Kuees U."/>
            <person name="Lindquist E.A."/>
            <person name="Lucas S.M."/>
            <person name="Mago R."/>
            <person name="Mauceli E."/>
            <person name="Morin E."/>
            <person name="Murat C."/>
            <person name="Pangilinan J.L."/>
            <person name="Park R."/>
            <person name="Pearson M."/>
            <person name="Quesneville H."/>
            <person name="Rouhier N."/>
            <person name="Sakthikumar S."/>
            <person name="Salamov A.A."/>
            <person name="Schmutz J."/>
            <person name="Selles B."/>
            <person name="Shapiro H."/>
            <person name="Tanguay P."/>
            <person name="Tuskan G.A."/>
            <person name="Henrissat B."/>
            <person name="Van de Peer Y."/>
            <person name="Rouze P."/>
            <person name="Ellis J.G."/>
            <person name="Dodds P.N."/>
            <person name="Schein J.E."/>
            <person name="Zhong S."/>
            <person name="Hamelin R.C."/>
            <person name="Grigoriev I.V."/>
            <person name="Szabo L.J."/>
            <person name="Martin F."/>
        </authorList>
    </citation>
    <scope>NUCLEOTIDE SEQUENCE [LARGE SCALE GENOMIC DNA]</scope>
    <source>
        <strain evidence="3">98AG31 / pathotype 3-4-7</strain>
    </source>
</reference>
<organism evidence="3">
    <name type="scientific">Melampsora larici-populina (strain 98AG31 / pathotype 3-4-7)</name>
    <name type="common">Poplar leaf rust fungus</name>
    <dbReference type="NCBI Taxonomy" id="747676"/>
    <lineage>
        <taxon>Eukaryota</taxon>
        <taxon>Fungi</taxon>
        <taxon>Dikarya</taxon>
        <taxon>Basidiomycota</taxon>
        <taxon>Pucciniomycotina</taxon>
        <taxon>Pucciniomycetes</taxon>
        <taxon>Pucciniales</taxon>
        <taxon>Melampsoraceae</taxon>
        <taxon>Melampsora</taxon>
    </lineage>
</organism>
<dbReference type="InParanoid" id="F4RRW6"/>
<evidence type="ECO:0000313" key="3">
    <source>
        <dbReference type="Proteomes" id="UP000001072"/>
    </source>
</evidence>
<feature type="compositionally biased region" description="Basic and acidic residues" evidence="1">
    <location>
        <begin position="328"/>
        <end position="341"/>
    </location>
</feature>
<feature type="compositionally biased region" description="Polar residues" evidence="1">
    <location>
        <begin position="73"/>
        <end position="84"/>
    </location>
</feature>
<protein>
    <submittedName>
        <fullName evidence="2">Uncharacterized protein</fullName>
    </submittedName>
</protein>
<dbReference type="EMBL" id="GL883116">
    <property type="protein sequence ID" value="EGG04879.1"/>
    <property type="molecule type" value="Genomic_DNA"/>
</dbReference>
<gene>
    <name evidence="2" type="ORF">MELLADRAFT_64560</name>
</gene>
<name>F4RRW6_MELLP</name>
<sequence>MPKTKMKKRIQQEDRSSSLPPALEHQKSKKSVHRKQHTQTHSSAPSASSSRPRKNSNLPSNNRSNTTNLSTLAHSQPTNNSLALAHSQPTNATSFSQPHVLTNSQKAYLKHVTETLDLSSKAHEKALKDVVRRDFNALIMDVKIQAYSCIRDSKRSAIRQCFDALCKKYIKSRDKQFIKAHYPTGYETPDGAEAVKTITDWANRCATDTRSRLRHCLLIDVKPSGNEASMNAMPSLQQLTSLVHHTFILQIDPRTEEQIFKDVSKDFKHRLAFLRIHAVYTMQNPSTDRKYCIWTSVDNTLEQLKIMKKKHGKLYKTAHQDEVEEEDNARPAAEDDLSDRLGDEDDFLPDDEDDFLPDDEDDGLPDNEDDGLPDDEDDGLPDNEDDGSLDDEDDGSLEI</sequence>
<evidence type="ECO:0000256" key="1">
    <source>
        <dbReference type="SAM" id="MobiDB-lite"/>
    </source>
</evidence>
<dbReference type="HOGENOM" id="CLU_690942_0_0_1"/>
<feature type="compositionally biased region" description="Basic residues" evidence="1">
    <location>
        <begin position="27"/>
        <end position="38"/>
    </location>
</feature>
<dbReference type="GeneID" id="18930275"/>
<dbReference type="AlphaFoldDB" id="F4RRW6"/>
<feature type="compositionally biased region" description="Acidic residues" evidence="1">
    <location>
        <begin position="342"/>
        <end position="399"/>
    </location>
</feature>
<proteinExistence type="predicted"/>
<dbReference type="Proteomes" id="UP000001072">
    <property type="component" value="Unassembled WGS sequence"/>
</dbReference>
<feature type="region of interest" description="Disordered" evidence="1">
    <location>
        <begin position="317"/>
        <end position="399"/>
    </location>
</feature>
<feature type="region of interest" description="Disordered" evidence="1">
    <location>
        <begin position="1"/>
        <end position="84"/>
    </location>
</feature>